<keyword evidence="1 6" id="KW-0963">Cytoplasm</keyword>
<dbReference type="GO" id="GO:0016879">
    <property type="term" value="F:ligase activity, forming carbon-nitrogen bonds"/>
    <property type="evidence" value="ECO:0007669"/>
    <property type="project" value="UniProtKB-UniRule"/>
</dbReference>
<dbReference type="InterPro" id="IPR004365">
    <property type="entry name" value="NA-bd_OB_tRNA"/>
</dbReference>
<evidence type="ECO:0000256" key="6">
    <source>
        <dbReference type="HAMAP-Rule" id="MF_01892"/>
    </source>
</evidence>
<dbReference type="InterPro" id="IPR055394">
    <property type="entry name" value="Zn_ribbon_TiaS"/>
</dbReference>
<dbReference type="Gene3D" id="2.40.50.1010">
    <property type="match status" value="1"/>
</dbReference>
<dbReference type="HAMAP" id="MF_01892">
    <property type="entry name" value="tRNA_Ile2_agm2C_synt"/>
    <property type="match status" value="1"/>
</dbReference>
<dbReference type="Pfam" id="PF01336">
    <property type="entry name" value="tRNA_anti-codon"/>
    <property type="match status" value="1"/>
</dbReference>
<dbReference type="AlphaFoldDB" id="A0A7C4H5A1"/>
<dbReference type="GO" id="GO:0003676">
    <property type="term" value="F:nucleic acid binding"/>
    <property type="evidence" value="ECO:0007669"/>
    <property type="project" value="InterPro"/>
</dbReference>
<comment type="caution">
    <text evidence="11">The sequence shown here is derived from an EMBL/GenBank/DDBJ whole genome shotgun (WGS) entry which is preliminary data.</text>
</comment>
<proteinExistence type="inferred from homology"/>
<feature type="domain" description="OB" evidence="7">
    <location>
        <begin position="309"/>
        <end position="368"/>
    </location>
</feature>
<feature type="domain" description="TiaS-like TCKD" evidence="9">
    <location>
        <begin position="15"/>
        <end position="75"/>
    </location>
</feature>
<evidence type="ECO:0000256" key="3">
    <source>
        <dbReference type="ARBA" id="ARBA00022694"/>
    </source>
</evidence>
<evidence type="ECO:0000256" key="2">
    <source>
        <dbReference type="ARBA" id="ARBA00022598"/>
    </source>
</evidence>
<protein>
    <recommendedName>
        <fullName evidence="6">tRNA(Ile2) 2-agmatinylcytidine synthetase TiaS</fullName>
        <shortName evidence="6">tRNA(Ile2)-agm2C synthetase</shortName>
        <ecNumber evidence="6">6.3.4.22</ecNumber>
    </recommendedName>
    <alternativeName>
        <fullName evidence="6">tRNA(Ile2) agmatidine synthetase</fullName>
    </alternativeName>
</protein>
<dbReference type="CDD" id="cd04482">
    <property type="entry name" value="RPA2_OBF_like"/>
    <property type="match status" value="1"/>
</dbReference>
<accession>A0A7C4H5A1</accession>
<dbReference type="EMBL" id="DTCA01000085">
    <property type="protein sequence ID" value="HGM07295.1"/>
    <property type="molecule type" value="Genomic_DNA"/>
</dbReference>
<evidence type="ECO:0000256" key="1">
    <source>
        <dbReference type="ARBA" id="ARBA00022490"/>
    </source>
</evidence>
<evidence type="ECO:0000256" key="4">
    <source>
        <dbReference type="ARBA" id="ARBA00022741"/>
    </source>
</evidence>
<dbReference type="PANTHER" id="PTHR40705">
    <property type="entry name" value="TRNA(ILE2) 2-AGMATINYLCYTIDINE SYNTHETASE TIAS"/>
    <property type="match status" value="1"/>
</dbReference>
<feature type="domain" description="TiaS C-terminal zinc ribbon" evidence="10">
    <location>
        <begin position="381"/>
        <end position="409"/>
    </location>
</feature>
<sequence>MLETEYKDYLCTIHIGLDDFDLHQYGCTTHTATFLIHKLVNYIDLIFIDYPNLVRLNPSIPWKTRGNGAVALHIKIPCSYIDKIFDVIDSILLEYYKKLSEAVDIDIHHYYEDPGAIVVIGSIPPIFSKIYMNSLTDIVLPSIVFEKLLKFTEKENVYISNEFRGRGLVGATAAIGWLATASDYTYELIVYRSKQFYNKKRCIDVGSIKLFDDITNDTTFNNIDYETNRVLITPHGYDPILYGVRGDDIYDLKKALNIIKPCEPVAAWTIFRSNQATDAHAVNRRVSDLRIYRTAKIRLRISEFPRIIQGGHVIIKGIDDSGSIDLIFFKPSGLVSVARRLIPGDIVVVQGHVKSWRNTSYLHVEKLFVEKLAPLYICKAPRCPICGKRMTKKGFGKGYSCKKCRYVAHNTPLDCIITTRDIVEGLYIPPPSELKHLVKPLKRYGRERSMHPPQLSLSVTDVSFLMEPLSFL</sequence>
<reference evidence="11" key="1">
    <citation type="journal article" date="2020" name="mSystems">
        <title>Genome- and Community-Level Interaction Insights into Carbon Utilization and Element Cycling Functions of Hydrothermarchaeota in Hydrothermal Sediment.</title>
        <authorList>
            <person name="Zhou Z."/>
            <person name="Liu Y."/>
            <person name="Xu W."/>
            <person name="Pan J."/>
            <person name="Luo Z.H."/>
            <person name="Li M."/>
        </authorList>
    </citation>
    <scope>NUCLEOTIDE SEQUENCE [LARGE SCALE GENOMIC DNA]</scope>
    <source>
        <strain evidence="11">SpSt-658</strain>
    </source>
</reference>
<comment type="catalytic activity">
    <reaction evidence="6">
        <text>cytidine(34) in tRNA(Ile2) + agmatine + ATP + H2O = 2-agmatinylcytidine(34) in tRNA(Ile2) + AMP + 2 phosphate + 2 H(+)</text>
        <dbReference type="Rhea" id="RHEA:43608"/>
        <dbReference type="Rhea" id="RHEA-COMP:10625"/>
        <dbReference type="Rhea" id="RHEA-COMP:10626"/>
        <dbReference type="ChEBI" id="CHEBI:15377"/>
        <dbReference type="ChEBI" id="CHEBI:15378"/>
        <dbReference type="ChEBI" id="CHEBI:30616"/>
        <dbReference type="ChEBI" id="CHEBI:43474"/>
        <dbReference type="ChEBI" id="CHEBI:58145"/>
        <dbReference type="ChEBI" id="CHEBI:82748"/>
        <dbReference type="ChEBI" id="CHEBI:83545"/>
        <dbReference type="ChEBI" id="CHEBI:456215"/>
        <dbReference type="EC" id="6.3.4.22"/>
    </reaction>
</comment>
<keyword evidence="4 6" id="KW-0547">Nucleotide-binding</keyword>
<keyword evidence="3 6" id="KW-0819">tRNA processing</keyword>
<comment type="function">
    <text evidence="6">ATP-dependent agmatine transferase that catalyzes the formation of 2-agmatinylcytidine (agm2C) at the wobble position (C34) of tRNA(Ile2), converting the codon specificity from AUG to AUA.</text>
</comment>
<dbReference type="Gene3D" id="3.30.70.2200">
    <property type="match status" value="1"/>
</dbReference>
<evidence type="ECO:0000259" key="7">
    <source>
        <dbReference type="Pfam" id="PF01336"/>
    </source>
</evidence>
<dbReference type="InterPro" id="IPR053870">
    <property type="entry name" value="TiaS-like_TCKD"/>
</dbReference>
<evidence type="ECO:0000259" key="10">
    <source>
        <dbReference type="Pfam" id="PF23783"/>
    </source>
</evidence>
<dbReference type="InterPro" id="IPR024913">
    <property type="entry name" value="tRNA_Ile2__agm2C_synt"/>
</dbReference>
<dbReference type="GO" id="GO:0005737">
    <property type="term" value="C:cytoplasm"/>
    <property type="evidence" value="ECO:0007669"/>
    <property type="project" value="UniProtKB-SubCell"/>
</dbReference>
<dbReference type="PANTHER" id="PTHR40705:SF2">
    <property type="entry name" value="DUF1743 DOMAIN-CONTAINING PROTEIN"/>
    <property type="match status" value="1"/>
</dbReference>
<evidence type="ECO:0000259" key="9">
    <source>
        <dbReference type="Pfam" id="PF22641"/>
    </source>
</evidence>
<dbReference type="Gene3D" id="3.90.600.20">
    <property type="match status" value="1"/>
</dbReference>
<dbReference type="GO" id="GO:0002101">
    <property type="term" value="P:tRNA wobble cytosine modification"/>
    <property type="evidence" value="ECO:0007669"/>
    <property type="project" value="UniProtKB-UniRule"/>
</dbReference>
<evidence type="ECO:0000259" key="8">
    <source>
        <dbReference type="Pfam" id="PF08489"/>
    </source>
</evidence>
<gene>
    <name evidence="6" type="primary">tiaS</name>
    <name evidence="11" type="ORF">ENU31_02655</name>
</gene>
<dbReference type="Pfam" id="PF08489">
    <property type="entry name" value="TiaS_FLD"/>
    <property type="match status" value="1"/>
</dbReference>
<feature type="domain" description="TiaS FLD" evidence="8">
    <location>
        <begin position="165"/>
        <end position="280"/>
    </location>
</feature>
<comment type="subcellular location">
    <subcellularLocation>
        <location evidence="6">Cytoplasm</location>
    </subcellularLocation>
</comment>
<name>A0A7C4H5A1_9CREN</name>
<dbReference type="Pfam" id="PF23783">
    <property type="entry name" value="Zn_ribbon_TiaS"/>
    <property type="match status" value="1"/>
</dbReference>
<dbReference type="GO" id="GO:0005524">
    <property type="term" value="F:ATP binding"/>
    <property type="evidence" value="ECO:0007669"/>
    <property type="project" value="UniProtKB-KW"/>
</dbReference>
<organism evidence="11">
    <name type="scientific">Ignisphaera aggregans</name>
    <dbReference type="NCBI Taxonomy" id="334771"/>
    <lineage>
        <taxon>Archaea</taxon>
        <taxon>Thermoproteota</taxon>
        <taxon>Thermoprotei</taxon>
        <taxon>Desulfurococcales</taxon>
        <taxon>Desulfurococcaceae</taxon>
        <taxon>Ignisphaera</taxon>
    </lineage>
</organism>
<dbReference type="EC" id="6.3.4.22" evidence="6"/>
<dbReference type="InterPro" id="IPR013696">
    <property type="entry name" value="TiaS_FLD"/>
</dbReference>
<comment type="similarity">
    <text evidence="6">Belongs to the TiaS family.</text>
</comment>
<evidence type="ECO:0000313" key="11">
    <source>
        <dbReference type="EMBL" id="HGM07295.1"/>
    </source>
</evidence>
<dbReference type="Pfam" id="PF22641">
    <property type="entry name" value="TiaS_TCKD"/>
    <property type="match status" value="1"/>
</dbReference>
<keyword evidence="2 6" id="KW-0436">Ligase</keyword>
<keyword evidence="5 6" id="KW-0067">ATP-binding</keyword>
<evidence type="ECO:0000256" key="5">
    <source>
        <dbReference type="ARBA" id="ARBA00022840"/>
    </source>
</evidence>